<evidence type="ECO:0000313" key="2">
    <source>
        <dbReference type="EMBL" id="RRJ63494.1"/>
    </source>
</evidence>
<feature type="region of interest" description="Disordered" evidence="1">
    <location>
        <begin position="1"/>
        <end position="53"/>
    </location>
</feature>
<reference evidence="2 3" key="1">
    <citation type="submission" date="2018-11" db="EMBL/GenBank/DDBJ databases">
        <title>Genome sequencing of Paenibacillus sp. KCOM 3021 (= ChDC PVNT-B20).</title>
        <authorList>
            <person name="Kook J.-K."/>
            <person name="Park S.-N."/>
            <person name="Lim Y.K."/>
        </authorList>
    </citation>
    <scope>NUCLEOTIDE SEQUENCE [LARGE SCALE GENOMIC DNA]</scope>
    <source>
        <strain evidence="2 3">KCOM 3021</strain>
    </source>
</reference>
<protein>
    <submittedName>
        <fullName evidence="2">Uncharacterized protein</fullName>
    </submittedName>
</protein>
<name>A0A3P3U094_9BACL</name>
<dbReference type="AlphaFoldDB" id="A0A3P3U094"/>
<keyword evidence="3" id="KW-1185">Reference proteome</keyword>
<comment type="caution">
    <text evidence="2">The sequence shown here is derived from an EMBL/GenBank/DDBJ whole genome shotgun (WGS) entry which is preliminary data.</text>
</comment>
<feature type="compositionally biased region" description="Polar residues" evidence="1">
    <location>
        <begin position="39"/>
        <end position="48"/>
    </location>
</feature>
<evidence type="ECO:0000256" key="1">
    <source>
        <dbReference type="SAM" id="MobiDB-lite"/>
    </source>
</evidence>
<dbReference type="RefSeq" id="WP_128631330.1">
    <property type="nucleotide sequence ID" value="NZ_RRCN01000001.1"/>
</dbReference>
<dbReference type="Proteomes" id="UP000267017">
    <property type="component" value="Unassembled WGS sequence"/>
</dbReference>
<proteinExistence type="predicted"/>
<dbReference type="EMBL" id="RRCN01000001">
    <property type="protein sequence ID" value="RRJ63494.1"/>
    <property type="molecule type" value="Genomic_DNA"/>
</dbReference>
<sequence>MLGSITACGNDAAGTNEENELVPAVSSQDQTGDAAGQAKETTNVQDGQPVTEPDLEIERILKQLLEACVSGDEEGYRSAFPSEKTAEPYMWIAWMGTIRSVAID</sequence>
<accession>A0A3P3U094</accession>
<gene>
    <name evidence="2" type="ORF">EHV15_11575</name>
</gene>
<evidence type="ECO:0000313" key="3">
    <source>
        <dbReference type="Proteomes" id="UP000267017"/>
    </source>
</evidence>
<organism evidence="2 3">
    <name type="scientific">Paenibacillus oralis</name>
    <dbReference type="NCBI Taxonomy" id="2490856"/>
    <lineage>
        <taxon>Bacteria</taxon>
        <taxon>Bacillati</taxon>
        <taxon>Bacillota</taxon>
        <taxon>Bacilli</taxon>
        <taxon>Bacillales</taxon>
        <taxon>Paenibacillaceae</taxon>
        <taxon>Paenibacillus</taxon>
    </lineage>
</organism>